<evidence type="ECO:0000313" key="3">
    <source>
        <dbReference type="Proteomes" id="UP001221898"/>
    </source>
</evidence>
<feature type="region of interest" description="Disordered" evidence="1">
    <location>
        <begin position="46"/>
        <end position="69"/>
    </location>
</feature>
<dbReference type="AlphaFoldDB" id="A0AAD7WGZ1"/>
<proteinExistence type="predicted"/>
<reference evidence="2" key="1">
    <citation type="journal article" date="2023" name="Science">
        <title>Genome structures resolve the early diversification of teleost fishes.</title>
        <authorList>
            <person name="Parey E."/>
            <person name="Louis A."/>
            <person name="Montfort J."/>
            <person name="Bouchez O."/>
            <person name="Roques C."/>
            <person name="Iampietro C."/>
            <person name="Lluch J."/>
            <person name="Castinel A."/>
            <person name="Donnadieu C."/>
            <person name="Desvignes T."/>
            <person name="Floi Bucao C."/>
            <person name="Jouanno E."/>
            <person name="Wen M."/>
            <person name="Mejri S."/>
            <person name="Dirks R."/>
            <person name="Jansen H."/>
            <person name="Henkel C."/>
            <person name="Chen W.J."/>
            <person name="Zahm M."/>
            <person name="Cabau C."/>
            <person name="Klopp C."/>
            <person name="Thompson A.W."/>
            <person name="Robinson-Rechavi M."/>
            <person name="Braasch I."/>
            <person name="Lecointre G."/>
            <person name="Bobe J."/>
            <person name="Postlethwait J.H."/>
            <person name="Berthelot C."/>
            <person name="Roest Crollius H."/>
            <person name="Guiguen Y."/>
        </authorList>
    </citation>
    <scope>NUCLEOTIDE SEQUENCE</scope>
    <source>
        <strain evidence="2">NC1722</strain>
    </source>
</reference>
<evidence type="ECO:0000313" key="2">
    <source>
        <dbReference type="EMBL" id="KAJ8396716.1"/>
    </source>
</evidence>
<sequence length="77" mass="8826">MKQTYTPIKISIRHHGYFGKVSMRHYHHLFPTANLDKLWMLVSEQTSSTTPGNQRAPPPSSSTSSAHDVNWRCIWSS</sequence>
<organism evidence="2 3">
    <name type="scientific">Aldrovandia affinis</name>
    <dbReference type="NCBI Taxonomy" id="143900"/>
    <lineage>
        <taxon>Eukaryota</taxon>
        <taxon>Metazoa</taxon>
        <taxon>Chordata</taxon>
        <taxon>Craniata</taxon>
        <taxon>Vertebrata</taxon>
        <taxon>Euteleostomi</taxon>
        <taxon>Actinopterygii</taxon>
        <taxon>Neopterygii</taxon>
        <taxon>Teleostei</taxon>
        <taxon>Notacanthiformes</taxon>
        <taxon>Halosauridae</taxon>
        <taxon>Aldrovandia</taxon>
    </lineage>
</organism>
<dbReference type="EMBL" id="JAINUG010000104">
    <property type="protein sequence ID" value="KAJ8396716.1"/>
    <property type="molecule type" value="Genomic_DNA"/>
</dbReference>
<protein>
    <submittedName>
        <fullName evidence="2">Uncharacterized protein</fullName>
    </submittedName>
</protein>
<evidence type="ECO:0000256" key="1">
    <source>
        <dbReference type="SAM" id="MobiDB-lite"/>
    </source>
</evidence>
<keyword evidence="3" id="KW-1185">Reference proteome</keyword>
<comment type="caution">
    <text evidence="2">The sequence shown here is derived from an EMBL/GenBank/DDBJ whole genome shotgun (WGS) entry which is preliminary data.</text>
</comment>
<accession>A0AAD7WGZ1</accession>
<dbReference type="Proteomes" id="UP001221898">
    <property type="component" value="Unassembled WGS sequence"/>
</dbReference>
<gene>
    <name evidence="2" type="ORF">AAFF_G00015540</name>
</gene>
<name>A0AAD7WGZ1_9TELE</name>